<reference evidence="1 2" key="1">
    <citation type="journal article" date="2018" name="J. Allergy Clin. Immunol.">
        <title>High-quality assembly of Dermatophagoides pteronyssinus genome and transcriptome reveals a wide range of novel allergens.</title>
        <authorList>
            <person name="Liu X.Y."/>
            <person name="Yang K.Y."/>
            <person name="Wang M.Q."/>
            <person name="Kwok J.S."/>
            <person name="Zeng X."/>
            <person name="Yang Z."/>
            <person name="Xiao X.J."/>
            <person name="Lau C.P."/>
            <person name="Li Y."/>
            <person name="Huang Z.M."/>
            <person name="Ba J.G."/>
            <person name="Yim A.K."/>
            <person name="Ouyang C.Y."/>
            <person name="Ngai S.M."/>
            <person name="Chan T.F."/>
            <person name="Leung E.L."/>
            <person name="Liu L."/>
            <person name="Liu Z.G."/>
            <person name="Tsui S.K."/>
        </authorList>
    </citation>
    <scope>NUCLEOTIDE SEQUENCE [LARGE SCALE GENOMIC DNA]</scope>
    <source>
        <strain evidence="1">Derp</strain>
    </source>
</reference>
<evidence type="ECO:0000313" key="2">
    <source>
        <dbReference type="Proteomes" id="UP000887458"/>
    </source>
</evidence>
<keyword evidence="2" id="KW-1185">Reference proteome</keyword>
<organism evidence="1 2">
    <name type="scientific">Dermatophagoides pteronyssinus</name>
    <name type="common">European house dust mite</name>
    <dbReference type="NCBI Taxonomy" id="6956"/>
    <lineage>
        <taxon>Eukaryota</taxon>
        <taxon>Metazoa</taxon>
        <taxon>Ecdysozoa</taxon>
        <taxon>Arthropoda</taxon>
        <taxon>Chelicerata</taxon>
        <taxon>Arachnida</taxon>
        <taxon>Acari</taxon>
        <taxon>Acariformes</taxon>
        <taxon>Sarcoptiformes</taxon>
        <taxon>Astigmata</taxon>
        <taxon>Psoroptidia</taxon>
        <taxon>Analgoidea</taxon>
        <taxon>Pyroglyphidae</taxon>
        <taxon>Dermatophagoidinae</taxon>
        <taxon>Dermatophagoides</taxon>
    </lineage>
</organism>
<reference evidence="1 2" key="2">
    <citation type="journal article" date="2022" name="Mol. Biol. Evol.">
        <title>Comparative Genomics Reveals Insights into the Divergent Evolution of Astigmatic Mites and Household Pest Adaptations.</title>
        <authorList>
            <person name="Xiong Q."/>
            <person name="Wan A.T."/>
            <person name="Liu X."/>
            <person name="Fung C.S."/>
            <person name="Xiao X."/>
            <person name="Malainual N."/>
            <person name="Hou J."/>
            <person name="Wang L."/>
            <person name="Wang M."/>
            <person name="Yang K.Y."/>
            <person name="Cui Y."/>
            <person name="Leung E.L."/>
            <person name="Nong W."/>
            <person name="Shin S.K."/>
            <person name="Au S.W."/>
            <person name="Jeong K.Y."/>
            <person name="Chew F.T."/>
            <person name="Hui J.H."/>
            <person name="Leung T.F."/>
            <person name="Tungtrongchitr A."/>
            <person name="Zhong N."/>
            <person name="Liu Z."/>
            <person name="Tsui S.K."/>
        </authorList>
    </citation>
    <scope>NUCLEOTIDE SEQUENCE [LARGE SCALE GENOMIC DNA]</scope>
    <source>
        <strain evidence="1">Derp</strain>
    </source>
</reference>
<dbReference type="Proteomes" id="UP000887458">
    <property type="component" value="Unassembled WGS sequence"/>
</dbReference>
<proteinExistence type="predicted"/>
<dbReference type="EMBL" id="NJHN03000001">
    <property type="protein sequence ID" value="KAH9427077.1"/>
    <property type="molecule type" value="Genomic_DNA"/>
</dbReference>
<sequence>MYGVGVFCIYEFYSDLQNQIDHLLICILFNFSLQYDVDNEKIELRKTKNQIDYQRNEKN</sequence>
<protein>
    <submittedName>
        <fullName evidence="1">Uncharacterized protein</fullName>
    </submittedName>
</protein>
<comment type="caution">
    <text evidence="1">The sequence shown here is derived from an EMBL/GenBank/DDBJ whole genome shotgun (WGS) entry which is preliminary data.</text>
</comment>
<name>A0ABQ8JY30_DERPT</name>
<evidence type="ECO:0000313" key="1">
    <source>
        <dbReference type="EMBL" id="KAH9427077.1"/>
    </source>
</evidence>
<accession>A0ABQ8JY30</accession>
<gene>
    <name evidence="1" type="ORF">DERP_014336</name>
</gene>